<dbReference type="AlphaFoldDB" id="A0A1H2LWF7"/>
<proteinExistence type="predicted"/>
<protein>
    <submittedName>
        <fullName evidence="1">Uncharacterized protein</fullName>
    </submittedName>
</protein>
<dbReference type="EMBL" id="LT629799">
    <property type="protein sequence ID" value="SDU84646.1"/>
    <property type="molecule type" value="Genomic_DNA"/>
</dbReference>
<keyword evidence="2" id="KW-1185">Reference proteome</keyword>
<evidence type="ECO:0000313" key="1">
    <source>
        <dbReference type="EMBL" id="SDU84646.1"/>
    </source>
</evidence>
<name>A0A1H2LWF7_9ACTN</name>
<dbReference type="RefSeq" id="WP_197680612.1">
    <property type="nucleotide sequence ID" value="NZ_LT629799.1"/>
</dbReference>
<evidence type="ECO:0000313" key="2">
    <source>
        <dbReference type="Proteomes" id="UP000198825"/>
    </source>
</evidence>
<dbReference type="STRING" id="546874.SAMN04488544_0870"/>
<reference evidence="2" key="1">
    <citation type="submission" date="2016-10" db="EMBL/GenBank/DDBJ databases">
        <authorList>
            <person name="Varghese N."/>
            <person name="Submissions S."/>
        </authorList>
    </citation>
    <scope>NUCLEOTIDE SEQUENCE [LARGE SCALE GENOMIC DNA]</scope>
    <source>
        <strain evidence="2">DSM 21743</strain>
    </source>
</reference>
<sequence>MDPFSSGGSYGSLMALRWSHDLGPADWLLRSPVPWTRLVGLGPDGFAAYARLRFVPDPVRPGQSEADQDLPHDRPSDLDQARRALSVLAGFTSTPDDCWCAVWEGYGGSIAIPPALPLLDLVDAELGSVRRYALLHGRLDDLQDWERDVGDGLLVPPAFVWPTDHRWCLAADVDPHWAGVGAEEAAVAALLGTPGLDVVRTDPAQTQPYYS</sequence>
<organism evidence="1 2">
    <name type="scientific">Microlunatus sagamiharensis</name>
    <dbReference type="NCBI Taxonomy" id="546874"/>
    <lineage>
        <taxon>Bacteria</taxon>
        <taxon>Bacillati</taxon>
        <taxon>Actinomycetota</taxon>
        <taxon>Actinomycetes</taxon>
        <taxon>Propionibacteriales</taxon>
        <taxon>Propionibacteriaceae</taxon>
        <taxon>Microlunatus</taxon>
    </lineage>
</organism>
<gene>
    <name evidence="1" type="ORF">SAMN04488544_0870</name>
</gene>
<accession>A0A1H2LWF7</accession>
<dbReference type="Proteomes" id="UP000198825">
    <property type="component" value="Chromosome I"/>
</dbReference>